<reference evidence="2 3" key="1">
    <citation type="journal article" date="2018" name="Syst. Appl. Microbiol.">
        <title>A new symbiotic nanoarchaeote (Candidatus Nanoclepta minutus) and its host (Zestosphaera tikiterensis gen. nov., sp. nov.) from a New Zealand hot spring.</title>
        <authorList>
            <person name="St John E."/>
            <person name="Liu Y."/>
            <person name="Podar M."/>
            <person name="Stott M.B."/>
            <person name="Meneghin J."/>
            <person name="Chen Z."/>
            <person name="Lagutin K."/>
            <person name="Mitchell K."/>
            <person name="Reysenbach A.L."/>
        </authorList>
    </citation>
    <scope>NUCLEOTIDE SEQUENCE [LARGE SCALE GENOMIC DNA]</scope>
    <source>
        <strain evidence="2">NZ3</strain>
    </source>
</reference>
<dbReference type="PANTHER" id="PTHR40707">
    <property type="entry name" value="POSSIBLE NUCLEASE OF RNASE H FOLD, RUVC/YQGF FAMILY"/>
    <property type="match status" value="1"/>
</dbReference>
<organism evidence="2 3">
    <name type="scientific">Zestosphaera tikiterensis</name>
    <dbReference type="NCBI Taxonomy" id="1973259"/>
    <lineage>
        <taxon>Archaea</taxon>
        <taxon>Thermoproteota</taxon>
        <taxon>Thermoprotei</taxon>
        <taxon>Desulfurococcales</taxon>
        <taxon>Desulfurococcaceae</taxon>
        <taxon>Zestosphaera</taxon>
    </lineage>
</organism>
<name>A0A2R7Y5P8_9CREN</name>
<accession>A0A2R7Y5P8</accession>
<dbReference type="AlphaFoldDB" id="A0A2R7Y5P8"/>
<dbReference type="InterPro" id="IPR007408">
    <property type="entry name" value="DUF460"/>
</dbReference>
<proteinExistence type="predicted"/>
<dbReference type="Proteomes" id="UP000244093">
    <property type="component" value="Unassembled WGS sequence"/>
</dbReference>
<comment type="caution">
    <text evidence="2">The sequence shown here is derived from an EMBL/GenBank/DDBJ whole genome shotgun (WGS) entry which is preliminary data.</text>
</comment>
<evidence type="ECO:0000313" key="3">
    <source>
        <dbReference type="Proteomes" id="UP000244093"/>
    </source>
</evidence>
<dbReference type="PANTHER" id="PTHR40707:SF1">
    <property type="entry name" value="DUF460 DOMAIN-CONTAINING PROTEIN"/>
    <property type="match status" value="1"/>
</dbReference>
<dbReference type="Pfam" id="PF04312">
    <property type="entry name" value="DUF460"/>
    <property type="match status" value="1"/>
</dbReference>
<feature type="coiled-coil region" evidence="1">
    <location>
        <begin position="447"/>
        <end position="519"/>
    </location>
</feature>
<gene>
    <name evidence="2" type="ORF">B7O98_05200</name>
</gene>
<protein>
    <recommendedName>
        <fullName evidence="4">DUF460 domain-containing protein</fullName>
    </recommendedName>
</protein>
<dbReference type="SUPFAM" id="SSF57997">
    <property type="entry name" value="Tropomyosin"/>
    <property type="match status" value="1"/>
</dbReference>
<sequence>MSSEDRVVGVDVLKSGSDLSQFRYAVAYVEGSTIKNVEEMSFGRLVRVLWELKPSLLAVDNVLELGGSKKNLVKFLRLLPPSVNIVQVNVDEKPVSLKELARKAGLVEDRGKLDPFKTAIVLAYLAKEGYGRKLVVFERKVKVSVSPGRSGVAGGSRTEKFQRNLRGVVSRVVKNIKERLDKAGIDYDLLLRRSKGGVEKAEFIVYASREELYGIVKQVRSKDVVVRVKPVLNKRLLNLTESELKEARYLIVGYDPGTEAGLAVLDLDKNLLYLASGRELDRAEVLALVVRFGTPVMVATDKNPPPEVVKKLSSALGAILYVPPKSLTTAEKEMLVAEFLSSSSSRFEVKNAHERDALSAVLKAYKAFEEKMEKITDVLKEMGLINVNIQKYKVKILMNETVSSIVEDIINDLVSNSRFEDQRKEVREATQSTQVTSELTPTVLSRVAELEKEKEMYRQRVKVLEERVKELEKDLNILTSELKEQVLKDRKVSELLHRLKNAEIALNQVMEENAVLKDRLIRAYDVIKKVYVGKHVLIPKLKEECLEFMEVRREGIPMVFMSEASTLNEKVLNYVVRNKLALILPPGAFKTCEDLISTHLIPATTASEVYEVDECLVLVGSDVVSSTYELVKQLEKERRRKEYGLTYEELEKLLSEYRMFSSGEGTPE</sequence>
<dbReference type="EMBL" id="NBVN01000003">
    <property type="protein sequence ID" value="PUA32834.1"/>
    <property type="molecule type" value="Genomic_DNA"/>
</dbReference>
<evidence type="ECO:0000313" key="2">
    <source>
        <dbReference type="EMBL" id="PUA32834.1"/>
    </source>
</evidence>
<evidence type="ECO:0000256" key="1">
    <source>
        <dbReference type="SAM" id="Coils"/>
    </source>
</evidence>
<evidence type="ECO:0008006" key="4">
    <source>
        <dbReference type="Google" id="ProtNLM"/>
    </source>
</evidence>
<keyword evidence="1" id="KW-0175">Coiled coil</keyword>